<gene>
    <name evidence="1" type="ORF">N1851_000029</name>
</gene>
<name>A0AA47NCM0_MERPO</name>
<evidence type="ECO:0000313" key="2">
    <source>
        <dbReference type="Proteomes" id="UP001174136"/>
    </source>
</evidence>
<keyword evidence="2" id="KW-1185">Reference proteome</keyword>
<evidence type="ECO:0000313" key="1">
    <source>
        <dbReference type="EMBL" id="KAK0156597.1"/>
    </source>
</evidence>
<dbReference type="EMBL" id="JAOPHQ010000001">
    <property type="protein sequence ID" value="KAK0156597.1"/>
    <property type="molecule type" value="Genomic_DNA"/>
</dbReference>
<reference evidence="1" key="1">
    <citation type="journal article" date="2023" name="Front. Mar. Sci.">
        <title>A new Merluccius polli reference genome to investigate the effects of global change in West African waters.</title>
        <authorList>
            <person name="Mateo J.L."/>
            <person name="Blanco-Fernandez C."/>
            <person name="Garcia-Vazquez E."/>
            <person name="Machado-Schiaffino G."/>
        </authorList>
    </citation>
    <scope>NUCLEOTIDE SEQUENCE</scope>
    <source>
        <strain evidence="1">C29</strain>
        <tissue evidence="1">Fin</tissue>
    </source>
</reference>
<accession>A0AA47NCM0</accession>
<organism evidence="1 2">
    <name type="scientific">Merluccius polli</name>
    <name type="common">Benguela hake</name>
    <name type="synonym">Merluccius cadenati</name>
    <dbReference type="NCBI Taxonomy" id="89951"/>
    <lineage>
        <taxon>Eukaryota</taxon>
        <taxon>Metazoa</taxon>
        <taxon>Chordata</taxon>
        <taxon>Craniata</taxon>
        <taxon>Vertebrata</taxon>
        <taxon>Euteleostomi</taxon>
        <taxon>Actinopterygii</taxon>
        <taxon>Neopterygii</taxon>
        <taxon>Teleostei</taxon>
        <taxon>Neoteleostei</taxon>
        <taxon>Acanthomorphata</taxon>
        <taxon>Zeiogadaria</taxon>
        <taxon>Gadariae</taxon>
        <taxon>Gadiformes</taxon>
        <taxon>Gadoidei</taxon>
        <taxon>Merlucciidae</taxon>
        <taxon>Merluccius</taxon>
    </lineage>
</organism>
<dbReference type="AlphaFoldDB" id="A0AA47NCM0"/>
<dbReference type="Proteomes" id="UP001174136">
    <property type="component" value="Unassembled WGS sequence"/>
</dbReference>
<protein>
    <submittedName>
        <fullName evidence="1">Uncharacterized protein</fullName>
    </submittedName>
</protein>
<proteinExistence type="predicted"/>
<comment type="caution">
    <text evidence="1">The sequence shown here is derived from an EMBL/GenBank/DDBJ whole genome shotgun (WGS) entry which is preliminary data.</text>
</comment>
<sequence length="117" mass="13448">MRARKYEHITPILQSLHWLPVSYYTILLLTHICIHGHAPTYLQELITLQSTPRTLRSTNTLLLQVPSTRLSTMGDRAFCSAAPRLWNSLPTQLRATQSLDSFNTGLKTFLFRKAYEC</sequence>